<keyword evidence="4 9" id="KW-0808">Transferase</keyword>
<dbReference type="EC" id="2.7.7.24" evidence="3 9"/>
<organism evidence="11 12">
    <name type="scientific">Bacteriovorax antarcticus</name>
    <dbReference type="NCBI Taxonomy" id="3088717"/>
    <lineage>
        <taxon>Bacteria</taxon>
        <taxon>Pseudomonadati</taxon>
        <taxon>Bdellovibrionota</taxon>
        <taxon>Bacteriovoracia</taxon>
        <taxon>Bacteriovoracales</taxon>
        <taxon>Bacteriovoracaceae</taxon>
        <taxon>Bacteriovorax</taxon>
    </lineage>
</organism>
<evidence type="ECO:0000256" key="1">
    <source>
        <dbReference type="ARBA" id="ARBA00001946"/>
    </source>
</evidence>
<evidence type="ECO:0000256" key="9">
    <source>
        <dbReference type="RuleBase" id="RU003706"/>
    </source>
</evidence>
<evidence type="ECO:0000256" key="5">
    <source>
        <dbReference type="ARBA" id="ARBA00022695"/>
    </source>
</evidence>
<dbReference type="RefSeq" id="WP_323576416.1">
    <property type="nucleotide sequence ID" value="NZ_JAYGJQ010000002.1"/>
</dbReference>
<comment type="cofactor">
    <cofactor evidence="1">
        <name>Mg(2+)</name>
        <dbReference type="ChEBI" id="CHEBI:18420"/>
    </cofactor>
</comment>
<protein>
    <recommendedName>
        <fullName evidence="3 9">Glucose-1-phosphate thymidylyltransferase</fullName>
        <ecNumber evidence="3 9">2.7.7.24</ecNumber>
    </recommendedName>
</protein>
<evidence type="ECO:0000259" key="10">
    <source>
        <dbReference type="Pfam" id="PF00483"/>
    </source>
</evidence>
<feature type="domain" description="Nucleotidyl transferase" evidence="10">
    <location>
        <begin position="2"/>
        <end position="241"/>
    </location>
</feature>
<evidence type="ECO:0000313" key="12">
    <source>
        <dbReference type="Proteomes" id="UP001302274"/>
    </source>
</evidence>
<evidence type="ECO:0000256" key="6">
    <source>
        <dbReference type="ARBA" id="ARBA00022723"/>
    </source>
</evidence>
<dbReference type="InterPro" id="IPR005907">
    <property type="entry name" value="G1P_thy_trans_s"/>
</dbReference>
<dbReference type="PANTHER" id="PTHR43532:SF1">
    <property type="entry name" value="GLUCOSE-1-PHOSPHATE THYMIDYLYLTRANSFERASE 1"/>
    <property type="match status" value="1"/>
</dbReference>
<dbReference type="SUPFAM" id="SSF53448">
    <property type="entry name" value="Nucleotide-diphospho-sugar transferases"/>
    <property type="match status" value="1"/>
</dbReference>
<evidence type="ECO:0000256" key="7">
    <source>
        <dbReference type="ARBA" id="ARBA00022842"/>
    </source>
</evidence>
<gene>
    <name evidence="11" type="primary">rfbA</name>
    <name evidence="11" type="ORF">SHI21_10360</name>
</gene>
<reference evidence="11 12" key="1">
    <citation type="submission" date="2023-11" db="EMBL/GenBank/DDBJ databases">
        <title>A Novel Polar Bacteriovorax (B. antarcticus) Isolated from the Biocrust in Antarctica.</title>
        <authorList>
            <person name="Mun W."/>
            <person name="Choi S.Y."/>
            <person name="Mitchell R.J."/>
        </authorList>
    </citation>
    <scope>NUCLEOTIDE SEQUENCE [LARGE SCALE GENOMIC DNA]</scope>
    <source>
        <strain evidence="11 12">PP10</strain>
    </source>
</reference>
<keyword evidence="7 9" id="KW-0460">Magnesium</keyword>
<dbReference type="InterPro" id="IPR005835">
    <property type="entry name" value="NTP_transferase_dom"/>
</dbReference>
<comment type="catalytic activity">
    <reaction evidence="8 9">
        <text>dTTP + alpha-D-glucose 1-phosphate + H(+) = dTDP-alpha-D-glucose + diphosphate</text>
        <dbReference type="Rhea" id="RHEA:15225"/>
        <dbReference type="ChEBI" id="CHEBI:15378"/>
        <dbReference type="ChEBI" id="CHEBI:33019"/>
        <dbReference type="ChEBI" id="CHEBI:37568"/>
        <dbReference type="ChEBI" id="CHEBI:57477"/>
        <dbReference type="ChEBI" id="CHEBI:58601"/>
        <dbReference type="EC" id="2.7.7.24"/>
    </reaction>
</comment>
<dbReference type="PANTHER" id="PTHR43532">
    <property type="entry name" value="GLUCOSE-1-PHOSPHATE THYMIDYLYLTRANSFERASE"/>
    <property type="match status" value="1"/>
</dbReference>
<comment type="caution">
    <text evidence="11">The sequence shown here is derived from an EMBL/GenBank/DDBJ whole genome shotgun (WGS) entry which is preliminary data.</text>
</comment>
<evidence type="ECO:0000256" key="8">
    <source>
        <dbReference type="ARBA" id="ARBA00049336"/>
    </source>
</evidence>
<comment type="similarity">
    <text evidence="2 9">Belongs to the glucose-1-phosphate thymidylyltransferase family.</text>
</comment>
<dbReference type="GO" id="GO:0008879">
    <property type="term" value="F:glucose-1-phosphate thymidylyltransferase activity"/>
    <property type="evidence" value="ECO:0007669"/>
    <property type="project" value="UniProtKB-EC"/>
</dbReference>
<keyword evidence="12" id="KW-1185">Reference proteome</keyword>
<dbReference type="InterPro" id="IPR029044">
    <property type="entry name" value="Nucleotide-diphossugar_trans"/>
</dbReference>
<accession>A0ABU5VYC8</accession>
<evidence type="ECO:0000256" key="3">
    <source>
        <dbReference type="ARBA" id="ARBA00012461"/>
    </source>
</evidence>
<comment type="function">
    <text evidence="9">Catalyzes the formation of dTDP-glucose, from dTTP and glucose 1-phosphate, as well as its pyrophosphorolysis.</text>
</comment>
<evidence type="ECO:0000256" key="4">
    <source>
        <dbReference type="ARBA" id="ARBA00022679"/>
    </source>
</evidence>
<evidence type="ECO:0000256" key="2">
    <source>
        <dbReference type="ARBA" id="ARBA00010480"/>
    </source>
</evidence>
<dbReference type="Proteomes" id="UP001302274">
    <property type="component" value="Unassembled WGS sequence"/>
</dbReference>
<dbReference type="Gene3D" id="3.90.550.10">
    <property type="entry name" value="Spore Coat Polysaccharide Biosynthesis Protein SpsA, Chain A"/>
    <property type="match status" value="1"/>
</dbReference>
<sequence>MKGIILAGGSGTRLYPMTKVMTKQLQPVYDKPMIYYPLSFLMLGGIKDILLITTPHDLPHFQELLGDGSQFGIKLNYKIQDKPNGLPQAFILGEEFIAGEDVCLILGDNLFYGDIRFFKSAIAAHKEKNDGISGRVFAYSVADPRAYGVVEFDKKTKMVKSIEEKPAEPKSNYAIPGLYIFDSTAAARAKSLTPSPRGETEIVDLILSYKKESKLGVEIITRGVAWLDTGTPRSLLEASSYIGAIEERQGLKVACLEEVAFRMGFIDTEGLQKCIAALPKSIYRAYLERFLKEILEE</sequence>
<dbReference type="NCBIfam" id="TIGR01207">
    <property type="entry name" value="rmlA"/>
    <property type="match status" value="1"/>
</dbReference>
<dbReference type="EMBL" id="JAYGJQ010000002">
    <property type="protein sequence ID" value="MEA9356610.1"/>
    <property type="molecule type" value="Genomic_DNA"/>
</dbReference>
<name>A0ABU5VYC8_9BACT</name>
<proteinExistence type="inferred from homology"/>
<evidence type="ECO:0000313" key="11">
    <source>
        <dbReference type="EMBL" id="MEA9356610.1"/>
    </source>
</evidence>
<dbReference type="Pfam" id="PF00483">
    <property type="entry name" value="NTP_transferase"/>
    <property type="match status" value="1"/>
</dbReference>
<keyword evidence="5 9" id="KW-0548">Nucleotidyltransferase</keyword>
<keyword evidence="6 9" id="KW-0479">Metal-binding</keyword>